<reference evidence="7" key="1">
    <citation type="submission" date="2018-05" db="EMBL/GenBank/DDBJ databases">
        <authorList>
            <person name="Liu B.-T."/>
        </authorList>
    </citation>
    <scope>NUCLEOTIDE SEQUENCE [LARGE SCALE GENOMIC DNA]</scope>
    <source>
        <strain evidence="7">WD6-1</strain>
    </source>
</reference>
<protein>
    <submittedName>
        <fullName evidence="6">Homocysteine S-methyltransferase</fullName>
    </submittedName>
</protein>
<dbReference type="Gene3D" id="3.20.20.330">
    <property type="entry name" value="Homocysteine-binding-like domain"/>
    <property type="match status" value="1"/>
</dbReference>
<feature type="binding site" evidence="3 4">
    <location>
        <position position="277"/>
    </location>
    <ligand>
        <name>Zn(2+)</name>
        <dbReference type="ChEBI" id="CHEBI:29105"/>
    </ligand>
</feature>
<keyword evidence="2 4" id="KW-0808">Transferase</keyword>
<evidence type="ECO:0000313" key="6">
    <source>
        <dbReference type="EMBL" id="PWE16431.1"/>
    </source>
</evidence>
<dbReference type="GO" id="GO:0032259">
    <property type="term" value="P:methylation"/>
    <property type="evidence" value="ECO:0007669"/>
    <property type="project" value="UniProtKB-KW"/>
</dbReference>
<comment type="cofactor">
    <cofactor evidence="3">
        <name>Zn(2+)</name>
        <dbReference type="ChEBI" id="CHEBI:29105"/>
    </cofactor>
    <text evidence="3">Binds 1 zinc ion per subunit.</text>
</comment>
<dbReference type="Proteomes" id="UP000245168">
    <property type="component" value="Unassembled WGS sequence"/>
</dbReference>
<evidence type="ECO:0000256" key="2">
    <source>
        <dbReference type="ARBA" id="ARBA00022679"/>
    </source>
</evidence>
<evidence type="ECO:0000256" key="1">
    <source>
        <dbReference type="ARBA" id="ARBA00022603"/>
    </source>
</evidence>
<dbReference type="GO" id="GO:0009086">
    <property type="term" value="P:methionine biosynthetic process"/>
    <property type="evidence" value="ECO:0007669"/>
    <property type="project" value="InterPro"/>
</dbReference>
<accession>A0A2U2BQZ5</accession>
<dbReference type="PROSITE" id="PS50970">
    <property type="entry name" value="HCY"/>
    <property type="match status" value="1"/>
</dbReference>
<evidence type="ECO:0000313" key="7">
    <source>
        <dbReference type="Proteomes" id="UP000245168"/>
    </source>
</evidence>
<dbReference type="AlphaFoldDB" id="A0A2U2BQZ5"/>
<dbReference type="RefSeq" id="WP_109253933.1">
    <property type="nucleotide sequence ID" value="NZ_QEXV01000007.1"/>
</dbReference>
<gene>
    <name evidence="6" type="ORF">DDZ18_13515</name>
</gene>
<proteinExistence type="predicted"/>
<evidence type="ECO:0000256" key="4">
    <source>
        <dbReference type="PROSITE-ProRule" id="PRU00333"/>
    </source>
</evidence>
<feature type="binding site" evidence="3 4">
    <location>
        <position position="278"/>
    </location>
    <ligand>
        <name>Zn(2+)</name>
        <dbReference type="ChEBI" id="CHEBI:29105"/>
    </ligand>
</feature>
<comment type="caution">
    <text evidence="6">The sequence shown here is derived from an EMBL/GenBank/DDBJ whole genome shotgun (WGS) entry which is preliminary data.</text>
</comment>
<dbReference type="InterPro" id="IPR036589">
    <property type="entry name" value="HCY_dom_sf"/>
</dbReference>
<evidence type="ECO:0000259" key="5">
    <source>
        <dbReference type="PROSITE" id="PS50970"/>
    </source>
</evidence>
<feature type="domain" description="Hcy-binding" evidence="5">
    <location>
        <begin position="1"/>
        <end position="292"/>
    </location>
</feature>
<dbReference type="GO" id="GO:0008270">
    <property type="term" value="F:zinc ion binding"/>
    <property type="evidence" value="ECO:0007669"/>
    <property type="project" value="InterPro"/>
</dbReference>
<dbReference type="EMBL" id="QEXV01000007">
    <property type="protein sequence ID" value="PWE16431.1"/>
    <property type="molecule type" value="Genomic_DNA"/>
</dbReference>
<evidence type="ECO:0000256" key="3">
    <source>
        <dbReference type="PIRSR" id="PIRSR037505-2"/>
    </source>
</evidence>
<name>A0A2U2BQZ5_9PROT</name>
<organism evidence="6 7">
    <name type="scientific">Marinicauda salina</name>
    <dbReference type="NCBI Taxonomy" id="2135793"/>
    <lineage>
        <taxon>Bacteria</taxon>
        <taxon>Pseudomonadati</taxon>
        <taxon>Pseudomonadota</taxon>
        <taxon>Alphaproteobacteria</taxon>
        <taxon>Maricaulales</taxon>
        <taxon>Maricaulaceae</taxon>
        <taxon>Marinicauda</taxon>
    </lineage>
</organism>
<keyword evidence="1 4" id="KW-0489">Methyltransferase</keyword>
<keyword evidence="3 4" id="KW-0862">Zinc</keyword>
<dbReference type="Pfam" id="PF02574">
    <property type="entry name" value="S-methyl_trans"/>
    <property type="match status" value="1"/>
</dbReference>
<feature type="binding site" evidence="3 4">
    <location>
        <position position="206"/>
    </location>
    <ligand>
        <name>Zn(2+)</name>
        <dbReference type="ChEBI" id="CHEBI:29105"/>
    </ligand>
</feature>
<sequence>MDQAQNVTLLDGGMGQELMARWDRPATRLWAVDVLAERPDIVEAAHVDFLHAGAEVITLGAYPATPSRLAPAGREAEFETLQANALRAAGRARDRAGPNARIAGCLPPLPGSYRPGERSTADVALEEYRRIVEAQADGADLFICETLPSVEEARLATRAAREAGKPVWTALTVDETDGRFLRSGSPVEDGAAAARAEGAEVVLINCSPPEPVTTALDILLESGAPAGAYANGFATVEPLTRGETVDSLETREDLGPDEYAAIAMGWIEAGAHVVGGCCEVGPAHIAAIASRLGERTMRARA</sequence>
<dbReference type="PANTHER" id="PTHR11103:SF18">
    <property type="entry name" value="SLR1189 PROTEIN"/>
    <property type="match status" value="1"/>
</dbReference>
<dbReference type="PANTHER" id="PTHR11103">
    <property type="entry name" value="SLR1189 PROTEIN"/>
    <property type="match status" value="1"/>
</dbReference>
<dbReference type="InterPro" id="IPR017226">
    <property type="entry name" value="BHMT-like"/>
</dbReference>
<dbReference type="InterPro" id="IPR003726">
    <property type="entry name" value="HCY_dom"/>
</dbReference>
<keyword evidence="3 4" id="KW-0479">Metal-binding</keyword>
<dbReference type="OrthoDB" id="9803687at2"/>
<dbReference type="PIRSF" id="PIRSF037505">
    <property type="entry name" value="Betaine_HMT"/>
    <property type="match status" value="1"/>
</dbReference>
<dbReference type="GO" id="GO:0008168">
    <property type="term" value="F:methyltransferase activity"/>
    <property type="evidence" value="ECO:0007669"/>
    <property type="project" value="UniProtKB-UniRule"/>
</dbReference>
<keyword evidence="7" id="KW-1185">Reference proteome</keyword>
<dbReference type="SUPFAM" id="SSF82282">
    <property type="entry name" value="Homocysteine S-methyltransferase"/>
    <property type="match status" value="1"/>
</dbReference>